<name>A0A852RS29_9ACTN</name>
<evidence type="ECO:0000256" key="5">
    <source>
        <dbReference type="ARBA" id="ARBA00022777"/>
    </source>
</evidence>
<dbReference type="PROSITE" id="PS00107">
    <property type="entry name" value="PROTEIN_KINASE_ATP"/>
    <property type="match status" value="1"/>
</dbReference>
<keyword evidence="3" id="KW-0808">Transferase</keyword>
<evidence type="ECO:0000256" key="7">
    <source>
        <dbReference type="PROSITE-ProRule" id="PRU10141"/>
    </source>
</evidence>
<feature type="region of interest" description="Disordered" evidence="8">
    <location>
        <begin position="275"/>
        <end position="294"/>
    </location>
</feature>
<evidence type="ECO:0000259" key="10">
    <source>
        <dbReference type="PROSITE" id="PS50011"/>
    </source>
</evidence>
<dbReference type="AlphaFoldDB" id="A0A852RS29"/>
<dbReference type="Proteomes" id="UP000582231">
    <property type="component" value="Unassembled WGS sequence"/>
</dbReference>
<evidence type="ECO:0000256" key="3">
    <source>
        <dbReference type="ARBA" id="ARBA00022679"/>
    </source>
</evidence>
<evidence type="ECO:0000256" key="1">
    <source>
        <dbReference type="ARBA" id="ARBA00012513"/>
    </source>
</evidence>
<keyword evidence="9" id="KW-1133">Transmembrane helix</keyword>
<keyword evidence="4 7" id="KW-0547">Nucleotide-binding</keyword>
<keyword evidence="9" id="KW-0812">Transmembrane</keyword>
<comment type="caution">
    <text evidence="11">The sequence shown here is derived from an EMBL/GenBank/DDBJ whole genome shotgun (WGS) entry which is preliminary data.</text>
</comment>
<organism evidence="11 12">
    <name type="scientific">Nocardioides kongjuensis</name>
    <dbReference type="NCBI Taxonomy" id="349522"/>
    <lineage>
        <taxon>Bacteria</taxon>
        <taxon>Bacillati</taxon>
        <taxon>Actinomycetota</taxon>
        <taxon>Actinomycetes</taxon>
        <taxon>Propionibacteriales</taxon>
        <taxon>Nocardioidaceae</taxon>
        <taxon>Nocardioides</taxon>
    </lineage>
</organism>
<dbReference type="PANTHER" id="PTHR43289">
    <property type="entry name" value="MITOGEN-ACTIVATED PROTEIN KINASE KINASE KINASE 20-RELATED"/>
    <property type="match status" value="1"/>
</dbReference>
<evidence type="ECO:0000256" key="4">
    <source>
        <dbReference type="ARBA" id="ARBA00022741"/>
    </source>
</evidence>
<evidence type="ECO:0000256" key="2">
    <source>
        <dbReference type="ARBA" id="ARBA00022527"/>
    </source>
</evidence>
<feature type="compositionally biased region" description="Pro residues" evidence="8">
    <location>
        <begin position="283"/>
        <end position="294"/>
    </location>
</feature>
<dbReference type="PROSITE" id="PS50011">
    <property type="entry name" value="PROTEIN_KINASE_DOM"/>
    <property type="match status" value="1"/>
</dbReference>
<evidence type="ECO:0000256" key="9">
    <source>
        <dbReference type="SAM" id="Phobius"/>
    </source>
</evidence>
<dbReference type="Gene3D" id="3.30.200.20">
    <property type="entry name" value="Phosphorylase Kinase, domain 1"/>
    <property type="match status" value="1"/>
</dbReference>
<dbReference type="EC" id="2.7.11.1" evidence="1"/>
<evidence type="ECO:0000256" key="8">
    <source>
        <dbReference type="SAM" id="MobiDB-lite"/>
    </source>
</evidence>
<keyword evidence="5 11" id="KW-0418">Kinase</keyword>
<evidence type="ECO:0000313" key="12">
    <source>
        <dbReference type="Proteomes" id="UP000582231"/>
    </source>
</evidence>
<dbReference type="PANTHER" id="PTHR43289:SF6">
    <property type="entry name" value="SERINE_THREONINE-PROTEIN KINASE NEKL-3"/>
    <property type="match status" value="1"/>
</dbReference>
<reference evidence="11 12" key="1">
    <citation type="submission" date="2020-07" db="EMBL/GenBank/DDBJ databases">
        <title>Sequencing the genomes of 1000 actinobacteria strains.</title>
        <authorList>
            <person name="Klenk H.-P."/>
        </authorList>
    </citation>
    <scope>NUCLEOTIDE SEQUENCE [LARGE SCALE GENOMIC DNA]</scope>
    <source>
        <strain evidence="11 12">DSM 19082</strain>
    </source>
</reference>
<dbReference type="InterPro" id="IPR011009">
    <property type="entry name" value="Kinase-like_dom_sf"/>
</dbReference>
<dbReference type="CDD" id="cd14014">
    <property type="entry name" value="STKc_PknB_like"/>
    <property type="match status" value="1"/>
</dbReference>
<dbReference type="SUPFAM" id="SSF56112">
    <property type="entry name" value="Protein kinase-like (PK-like)"/>
    <property type="match status" value="1"/>
</dbReference>
<dbReference type="PROSITE" id="PS00108">
    <property type="entry name" value="PROTEIN_KINASE_ST"/>
    <property type="match status" value="1"/>
</dbReference>
<accession>A0A852RS29</accession>
<keyword evidence="12" id="KW-1185">Reference proteome</keyword>
<dbReference type="EMBL" id="JACCBF010000001">
    <property type="protein sequence ID" value="NYD33549.1"/>
    <property type="molecule type" value="Genomic_DNA"/>
</dbReference>
<feature type="binding site" evidence="7">
    <location>
        <position position="38"/>
    </location>
    <ligand>
        <name>ATP</name>
        <dbReference type="ChEBI" id="CHEBI:30616"/>
    </ligand>
</feature>
<dbReference type="InterPro" id="IPR000719">
    <property type="entry name" value="Prot_kinase_dom"/>
</dbReference>
<evidence type="ECO:0000256" key="6">
    <source>
        <dbReference type="ARBA" id="ARBA00022840"/>
    </source>
</evidence>
<dbReference type="GO" id="GO:0005524">
    <property type="term" value="F:ATP binding"/>
    <property type="evidence" value="ECO:0007669"/>
    <property type="project" value="UniProtKB-UniRule"/>
</dbReference>
<dbReference type="InterPro" id="IPR008271">
    <property type="entry name" value="Ser/Thr_kinase_AS"/>
</dbReference>
<dbReference type="RefSeq" id="WP_179729573.1">
    <property type="nucleotide sequence ID" value="NZ_BAABEF010000001.1"/>
</dbReference>
<proteinExistence type="predicted"/>
<feature type="transmembrane region" description="Helical" evidence="9">
    <location>
        <begin position="300"/>
        <end position="322"/>
    </location>
</feature>
<gene>
    <name evidence="11" type="ORF">BJ958_005095</name>
</gene>
<keyword evidence="2 11" id="KW-0723">Serine/threonine-protein kinase</keyword>
<protein>
    <recommendedName>
        <fullName evidence="1">non-specific serine/threonine protein kinase</fullName>
        <ecNumber evidence="1">2.7.11.1</ecNumber>
    </recommendedName>
</protein>
<evidence type="ECO:0000313" key="11">
    <source>
        <dbReference type="EMBL" id="NYD33549.1"/>
    </source>
</evidence>
<dbReference type="Pfam" id="PF00069">
    <property type="entry name" value="Pkinase"/>
    <property type="match status" value="1"/>
</dbReference>
<sequence length="473" mass="49941">MFGVVADRYELLEIVGSGGMGVVYRARDRVLGRTVAVKVIRQELVDDEFVRRFEREAAILARVRSPHIVVVFDYGSSDGQFYLVTDFHADGDLVGWLEQHGPMPPRLAAEVTAAVAEGLADAHAAGVVHRDVKPGNVLLWRRGEQLLPVLADFGIATAEDGGITVTGGVPGSPPFMAPERHLGQAATAATDIYALGCLLYNLLTGRPPYDGTSFQAANAHINDPVPHLPADLERVAGLDAIVARCMAKAPEDRYPTVSEAAEALRAWIAAGTPVPTAPATVTTPPPLPPEPGPGPARRRVLPVVLAAAALVAVLGGGAWWLGRDEPSVAGARDPVTTGTPTVEPEARLIPVDGACGYVVTVQGREVQVACRWFDVRARGLSAGASVTVELELAVDGRYSDDVARTRRTVAADGTVDVGQHEAVSEYDGLCPSGTCAGGFPVADRATGARLTVRDEDGKRLVRVKYVLADLRSS</sequence>
<dbReference type="GO" id="GO:0004674">
    <property type="term" value="F:protein serine/threonine kinase activity"/>
    <property type="evidence" value="ECO:0007669"/>
    <property type="project" value="UniProtKB-KW"/>
</dbReference>
<keyword evidence="9" id="KW-0472">Membrane</keyword>
<dbReference type="SMART" id="SM00220">
    <property type="entry name" value="S_TKc"/>
    <property type="match status" value="1"/>
</dbReference>
<feature type="domain" description="Protein kinase" evidence="10">
    <location>
        <begin position="9"/>
        <end position="268"/>
    </location>
</feature>
<keyword evidence="6 7" id="KW-0067">ATP-binding</keyword>
<dbReference type="InterPro" id="IPR017441">
    <property type="entry name" value="Protein_kinase_ATP_BS"/>
</dbReference>
<dbReference type="Gene3D" id="1.10.510.10">
    <property type="entry name" value="Transferase(Phosphotransferase) domain 1"/>
    <property type="match status" value="1"/>
</dbReference>